<organism evidence="2 3">
    <name type="scientific">Dinghuibacter silviterrae</name>
    <dbReference type="NCBI Taxonomy" id="1539049"/>
    <lineage>
        <taxon>Bacteria</taxon>
        <taxon>Pseudomonadati</taxon>
        <taxon>Bacteroidota</taxon>
        <taxon>Chitinophagia</taxon>
        <taxon>Chitinophagales</taxon>
        <taxon>Chitinophagaceae</taxon>
        <taxon>Dinghuibacter</taxon>
    </lineage>
</organism>
<dbReference type="Pfam" id="PF12867">
    <property type="entry name" value="DinB_2"/>
    <property type="match status" value="1"/>
</dbReference>
<dbReference type="RefSeq" id="WP_211352112.1">
    <property type="nucleotide sequence ID" value="NZ_SODV01000001.1"/>
</dbReference>
<proteinExistence type="predicted"/>
<dbReference type="Proteomes" id="UP000294498">
    <property type="component" value="Unassembled WGS sequence"/>
</dbReference>
<feature type="domain" description="DinB-like" evidence="1">
    <location>
        <begin position="27"/>
        <end position="150"/>
    </location>
</feature>
<dbReference type="EMBL" id="SODV01000001">
    <property type="protein sequence ID" value="TDX02371.1"/>
    <property type="molecule type" value="Genomic_DNA"/>
</dbReference>
<keyword evidence="3" id="KW-1185">Reference proteome</keyword>
<dbReference type="InterPro" id="IPR034660">
    <property type="entry name" value="DinB/YfiT-like"/>
</dbReference>
<accession>A0A4R8DYT2</accession>
<evidence type="ECO:0000313" key="3">
    <source>
        <dbReference type="Proteomes" id="UP000294498"/>
    </source>
</evidence>
<name>A0A4R8DYT2_9BACT</name>
<dbReference type="Gene3D" id="1.20.120.450">
    <property type="entry name" value="dinb family like domain"/>
    <property type="match status" value="1"/>
</dbReference>
<evidence type="ECO:0000313" key="2">
    <source>
        <dbReference type="EMBL" id="TDX02371.1"/>
    </source>
</evidence>
<protein>
    <submittedName>
        <fullName evidence="2">DinB family protein</fullName>
    </submittedName>
</protein>
<dbReference type="AlphaFoldDB" id="A0A4R8DYT2"/>
<dbReference type="SUPFAM" id="SSF109854">
    <property type="entry name" value="DinB/YfiT-like putative metalloenzymes"/>
    <property type="match status" value="1"/>
</dbReference>
<dbReference type="InterPro" id="IPR024775">
    <property type="entry name" value="DinB-like"/>
</dbReference>
<comment type="caution">
    <text evidence="2">The sequence shown here is derived from an EMBL/GenBank/DDBJ whole genome shotgun (WGS) entry which is preliminary data.</text>
</comment>
<sequence length="162" mass="18578">MAMEKHNEELIKTLARNLRTSHAHITLDRALRGLPEDLRGKVPPGFPYSVWQLVEHIRIAQWDMVMFAIDPSHESPDWPEGYWPSESIPVSGEVWKESLRKIDADREAFIHFLERPGTDLFTPLAHGEGQTLLQEALQIIDHNSYHVAEIVTVRRALGAWAK</sequence>
<gene>
    <name evidence="2" type="ORF">EDB95_3429</name>
</gene>
<evidence type="ECO:0000259" key="1">
    <source>
        <dbReference type="Pfam" id="PF12867"/>
    </source>
</evidence>
<reference evidence="2 3" key="1">
    <citation type="submission" date="2019-03" db="EMBL/GenBank/DDBJ databases">
        <title>Genomic Encyclopedia of Type Strains, Phase IV (KMG-IV): sequencing the most valuable type-strain genomes for metagenomic binning, comparative biology and taxonomic classification.</title>
        <authorList>
            <person name="Goeker M."/>
        </authorList>
    </citation>
    <scope>NUCLEOTIDE SEQUENCE [LARGE SCALE GENOMIC DNA]</scope>
    <source>
        <strain evidence="2 3">DSM 100059</strain>
    </source>
</reference>